<dbReference type="PANTHER" id="PTHR47425:SF3">
    <property type="entry name" value="ZN(II)2CYS6 TRANSCRIPTION FACTOR (EUROFUNG)"/>
    <property type="match status" value="1"/>
</dbReference>
<organism evidence="8 9">
    <name type="scientific">Aspergillus keveii</name>
    <dbReference type="NCBI Taxonomy" id="714993"/>
    <lineage>
        <taxon>Eukaryota</taxon>
        <taxon>Fungi</taxon>
        <taxon>Dikarya</taxon>
        <taxon>Ascomycota</taxon>
        <taxon>Pezizomycotina</taxon>
        <taxon>Eurotiomycetes</taxon>
        <taxon>Eurotiomycetidae</taxon>
        <taxon>Eurotiales</taxon>
        <taxon>Aspergillaceae</taxon>
        <taxon>Aspergillus</taxon>
        <taxon>Aspergillus subgen. Nidulantes</taxon>
    </lineage>
</organism>
<keyword evidence="2" id="KW-0805">Transcription regulation</keyword>
<evidence type="ECO:0000313" key="9">
    <source>
        <dbReference type="Proteomes" id="UP001610563"/>
    </source>
</evidence>
<dbReference type="InterPro" id="IPR036864">
    <property type="entry name" value="Zn2-C6_fun-type_DNA-bd_sf"/>
</dbReference>
<dbReference type="Pfam" id="PF00172">
    <property type="entry name" value="Zn_clus"/>
    <property type="match status" value="1"/>
</dbReference>
<evidence type="ECO:0000256" key="1">
    <source>
        <dbReference type="ARBA" id="ARBA00022723"/>
    </source>
</evidence>
<keyword evidence="1" id="KW-0479">Metal-binding</keyword>
<sequence>MQAHNRHSTKRRAAVACRHCSQRKVRCNVATLGIPCTNCTHDEVSCEVYPRKRRGVTQNRENGRETVPPGHHARNSVSQYIRGSVPNLPRVLPRPALVPDHDFHAALPNSPDPPDERENGCAYAGALDMNTSLVEKENASLLYLGDKQGLGGYIFETCNDIDIAPGTHVLLGIPPRRDRARIRPPGSQDLPSKEVCHLLIQCYFRHVHQLMPILDAAEFLETYSARECEGISLLLLWSMFFACSNFVSSTILDKAGFQTRKSMKRFMYQRAKHLYDSEYESDKISLIQSVLLMSFWYNDPEERSGAWHWDGVAISLCQSLGLHRHPNIVNSRHALSRRREALFRRIWWSCVIRDRWVALAKGRPLRINLMDCDVPLPCLGDITNELDAIPSERRSEYIPYEPVTVALFWVKFVSISISLGTVLEAHYRVGLPRAGVADLERCRQHMEQNSQDIDDCGKVDPIINLFGYQLQLFQEATVVVLYRPYIFKGPADPLPEVQDSWQRRASERARSAASHTNRILEKILEKDLVKWMTPMTITAMIPAMQIHLIDCKSSNPFTRKFAASKLELCMLVLSELRHTYWGADFTFKLFEKARAKLRTSDLLGSELPVPGGDERLLTAPSHPYSIRA</sequence>
<dbReference type="Proteomes" id="UP001610563">
    <property type="component" value="Unassembled WGS sequence"/>
</dbReference>
<dbReference type="Gene3D" id="4.10.240.10">
    <property type="entry name" value="Zn(2)-C6 fungal-type DNA-binding domain"/>
    <property type="match status" value="1"/>
</dbReference>
<evidence type="ECO:0000256" key="6">
    <source>
        <dbReference type="SAM" id="MobiDB-lite"/>
    </source>
</evidence>
<gene>
    <name evidence="8" type="ORF">BJX66DRAFT_352887</name>
</gene>
<keyword evidence="9" id="KW-1185">Reference proteome</keyword>
<dbReference type="InterPro" id="IPR007219">
    <property type="entry name" value="XnlR_reg_dom"/>
</dbReference>
<dbReference type="InterPro" id="IPR052761">
    <property type="entry name" value="Fungal_Detox/Toxin_TFs"/>
</dbReference>
<dbReference type="InterPro" id="IPR001138">
    <property type="entry name" value="Zn2Cys6_DnaBD"/>
</dbReference>
<feature type="region of interest" description="Disordered" evidence="6">
    <location>
        <begin position="57"/>
        <end position="77"/>
    </location>
</feature>
<keyword evidence="4" id="KW-0804">Transcription</keyword>
<dbReference type="SMART" id="SM00906">
    <property type="entry name" value="Fungal_trans"/>
    <property type="match status" value="1"/>
</dbReference>
<dbReference type="PROSITE" id="PS00463">
    <property type="entry name" value="ZN2_CY6_FUNGAL_1"/>
    <property type="match status" value="1"/>
</dbReference>
<dbReference type="PROSITE" id="PS50048">
    <property type="entry name" value="ZN2_CY6_FUNGAL_2"/>
    <property type="match status" value="1"/>
</dbReference>
<dbReference type="PANTHER" id="PTHR47425">
    <property type="entry name" value="FARB-RELATED"/>
    <property type="match status" value="1"/>
</dbReference>
<keyword evidence="5" id="KW-0539">Nucleus</keyword>
<protein>
    <submittedName>
        <fullName evidence="8">Fungal-specific transcription factor domain-containing protein</fullName>
    </submittedName>
</protein>
<keyword evidence="3" id="KW-0238">DNA-binding</keyword>
<evidence type="ECO:0000313" key="8">
    <source>
        <dbReference type="EMBL" id="KAL2788216.1"/>
    </source>
</evidence>
<dbReference type="EMBL" id="JBFTWV010000083">
    <property type="protein sequence ID" value="KAL2788216.1"/>
    <property type="molecule type" value="Genomic_DNA"/>
</dbReference>
<dbReference type="CDD" id="cd00067">
    <property type="entry name" value="GAL4"/>
    <property type="match status" value="1"/>
</dbReference>
<proteinExistence type="predicted"/>
<name>A0ABR4FY85_9EURO</name>
<reference evidence="8 9" key="1">
    <citation type="submission" date="2024-07" db="EMBL/GenBank/DDBJ databases">
        <title>Section-level genome sequencing and comparative genomics of Aspergillus sections Usti and Cavernicolus.</title>
        <authorList>
            <consortium name="Lawrence Berkeley National Laboratory"/>
            <person name="Nybo J.L."/>
            <person name="Vesth T.C."/>
            <person name="Theobald S."/>
            <person name="Frisvad J.C."/>
            <person name="Larsen T.O."/>
            <person name="Kjaerboelling I."/>
            <person name="Rothschild-Mancinelli K."/>
            <person name="Lyhne E.K."/>
            <person name="Kogle M.E."/>
            <person name="Barry K."/>
            <person name="Clum A."/>
            <person name="Na H."/>
            <person name="Ledsgaard L."/>
            <person name="Lin J."/>
            <person name="Lipzen A."/>
            <person name="Kuo A."/>
            <person name="Riley R."/>
            <person name="Mondo S."/>
            <person name="Labutti K."/>
            <person name="Haridas S."/>
            <person name="Pangalinan J."/>
            <person name="Salamov A.A."/>
            <person name="Simmons B.A."/>
            <person name="Magnuson J.K."/>
            <person name="Chen J."/>
            <person name="Drula E."/>
            <person name="Henrissat B."/>
            <person name="Wiebenga A."/>
            <person name="Lubbers R.J."/>
            <person name="Gomes A.C."/>
            <person name="Makela M.R."/>
            <person name="Stajich J."/>
            <person name="Grigoriev I.V."/>
            <person name="Mortensen U.H."/>
            <person name="De Vries R.P."/>
            <person name="Baker S.E."/>
            <person name="Andersen M.R."/>
        </authorList>
    </citation>
    <scope>NUCLEOTIDE SEQUENCE [LARGE SCALE GENOMIC DNA]</scope>
    <source>
        <strain evidence="8 9">CBS 209.92</strain>
    </source>
</reference>
<dbReference type="SUPFAM" id="SSF57701">
    <property type="entry name" value="Zn2/Cys6 DNA-binding domain"/>
    <property type="match status" value="1"/>
</dbReference>
<evidence type="ECO:0000256" key="3">
    <source>
        <dbReference type="ARBA" id="ARBA00023125"/>
    </source>
</evidence>
<evidence type="ECO:0000259" key="7">
    <source>
        <dbReference type="PROSITE" id="PS50048"/>
    </source>
</evidence>
<dbReference type="CDD" id="cd12148">
    <property type="entry name" value="fungal_TF_MHR"/>
    <property type="match status" value="1"/>
</dbReference>
<evidence type="ECO:0000256" key="5">
    <source>
        <dbReference type="ARBA" id="ARBA00023242"/>
    </source>
</evidence>
<evidence type="ECO:0000256" key="4">
    <source>
        <dbReference type="ARBA" id="ARBA00023163"/>
    </source>
</evidence>
<dbReference type="Pfam" id="PF04082">
    <property type="entry name" value="Fungal_trans"/>
    <property type="match status" value="1"/>
</dbReference>
<dbReference type="SMART" id="SM00066">
    <property type="entry name" value="GAL4"/>
    <property type="match status" value="1"/>
</dbReference>
<accession>A0ABR4FY85</accession>
<feature type="domain" description="Zn(2)-C6 fungal-type" evidence="7">
    <location>
        <begin position="16"/>
        <end position="48"/>
    </location>
</feature>
<evidence type="ECO:0000256" key="2">
    <source>
        <dbReference type="ARBA" id="ARBA00023015"/>
    </source>
</evidence>
<comment type="caution">
    <text evidence="8">The sequence shown here is derived from an EMBL/GenBank/DDBJ whole genome shotgun (WGS) entry which is preliminary data.</text>
</comment>